<evidence type="ECO:0000313" key="1">
    <source>
        <dbReference type="EMBL" id="KGP89936.1"/>
    </source>
</evidence>
<protein>
    <submittedName>
        <fullName evidence="1">Uncharacterized protein</fullName>
    </submittedName>
</protein>
<reference evidence="1 2" key="1">
    <citation type="submission" date="2013-08" db="EMBL/GenBank/DDBJ databases">
        <title>Genome of Pontibacillus chungwhensis.</title>
        <authorList>
            <person name="Wang Q."/>
            <person name="Wang G."/>
        </authorList>
    </citation>
    <scope>NUCLEOTIDE SEQUENCE [LARGE SCALE GENOMIC DNA]</scope>
    <source>
        <strain evidence="1 2">BH030062</strain>
    </source>
</reference>
<keyword evidence="2" id="KW-1185">Reference proteome</keyword>
<sequence length="89" mass="10599">MRKESKITLKKLLTQNQPHDKMFKSLLNDTNNKTILRQCSRNTTSSYSIERDRVEGREKNLKKLLTQNQPHDIMFKSLLKQRATQKRNI</sequence>
<gene>
    <name evidence="1" type="ORF">N780_09610</name>
</gene>
<accession>A0A0A2UTW9</accession>
<comment type="caution">
    <text evidence="1">The sequence shown here is derived from an EMBL/GenBank/DDBJ whole genome shotgun (WGS) entry which is preliminary data.</text>
</comment>
<dbReference type="Proteomes" id="UP000030153">
    <property type="component" value="Unassembled WGS sequence"/>
</dbReference>
<proteinExistence type="predicted"/>
<organism evidence="1 2">
    <name type="scientific">Pontibacillus chungwhensis BH030062</name>
    <dbReference type="NCBI Taxonomy" id="1385513"/>
    <lineage>
        <taxon>Bacteria</taxon>
        <taxon>Bacillati</taxon>
        <taxon>Bacillota</taxon>
        <taxon>Bacilli</taxon>
        <taxon>Bacillales</taxon>
        <taxon>Bacillaceae</taxon>
        <taxon>Pontibacillus</taxon>
    </lineage>
</organism>
<evidence type="ECO:0000313" key="2">
    <source>
        <dbReference type="Proteomes" id="UP000030153"/>
    </source>
</evidence>
<name>A0A0A2UTW9_9BACI</name>
<dbReference type="AlphaFoldDB" id="A0A0A2UTW9"/>
<dbReference type="EMBL" id="AVBG01000019">
    <property type="protein sequence ID" value="KGP89936.1"/>
    <property type="molecule type" value="Genomic_DNA"/>
</dbReference>